<protein>
    <recommendedName>
        <fullName evidence="2">SnoaL-like domain-containing protein</fullName>
    </recommendedName>
</protein>
<dbReference type="SUPFAM" id="SSF54427">
    <property type="entry name" value="NTF2-like"/>
    <property type="match status" value="1"/>
</dbReference>
<reference evidence="3" key="1">
    <citation type="journal article" date="2022" name="bioRxiv">
        <title>Deciphering the potential niche of two novel black yeast fungi from a biological soil crust based on their genomes, phenotypes, and melanin regulation.</title>
        <authorList>
            <consortium name="DOE Joint Genome Institute"/>
            <person name="Carr E.C."/>
            <person name="Barton Q."/>
            <person name="Grambo S."/>
            <person name="Sullivan M."/>
            <person name="Renfro C.M."/>
            <person name="Kuo A."/>
            <person name="Pangilinan J."/>
            <person name="Lipzen A."/>
            <person name="Keymanesh K."/>
            <person name="Savage E."/>
            <person name="Barry K."/>
            <person name="Grigoriev I.V."/>
            <person name="Riekhof W.R."/>
            <person name="Harris S.S."/>
        </authorList>
    </citation>
    <scope>NUCLEOTIDE SEQUENCE</scope>
    <source>
        <strain evidence="3">JF 03-4F</strain>
    </source>
</reference>
<evidence type="ECO:0000313" key="4">
    <source>
        <dbReference type="Proteomes" id="UP001203852"/>
    </source>
</evidence>
<comment type="caution">
    <text evidence="3">The sequence shown here is derived from an EMBL/GenBank/DDBJ whole genome shotgun (WGS) entry which is preliminary data.</text>
</comment>
<evidence type="ECO:0000313" key="3">
    <source>
        <dbReference type="EMBL" id="KAI1609997.1"/>
    </source>
</evidence>
<dbReference type="Gene3D" id="3.10.450.50">
    <property type="match status" value="1"/>
</dbReference>
<sequence>MTPPDAGSLARVLELLERQDAVRQIHNVIGKMALLYEAAMYDERLEFIASKTPGVTIEVGGRGVFEGMDGARRCFVDVERTFEKSHAAGMRKTFPDVSFGSEHAGLFESELPCVPVIEVAGDGKTAKAIWTSLQVCGKTHEWDPKPQASWIWWRNAVDFVKEDGKWKIWHMLRNPFFFAPYTKDWVDASLILPPIPPPGTQKGIPGHEGAPDRPTTKMYDSYRITREPRYWPKAPEPYESFDEKEAYIGDI</sequence>
<evidence type="ECO:0000259" key="2">
    <source>
        <dbReference type="Pfam" id="PF13577"/>
    </source>
</evidence>
<dbReference type="Pfam" id="PF13577">
    <property type="entry name" value="SnoaL_4"/>
    <property type="match status" value="1"/>
</dbReference>
<dbReference type="AlphaFoldDB" id="A0AAN6I9U9"/>
<dbReference type="Proteomes" id="UP001203852">
    <property type="component" value="Unassembled WGS sequence"/>
</dbReference>
<proteinExistence type="predicted"/>
<feature type="region of interest" description="Disordered" evidence="1">
    <location>
        <begin position="199"/>
        <end position="218"/>
    </location>
</feature>
<accession>A0AAN6I9U9</accession>
<organism evidence="3 4">
    <name type="scientific">Exophiala viscosa</name>
    <dbReference type="NCBI Taxonomy" id="2486360"/>
    <lineage>
        <taxon>Eukaryota</taxon>
        <taxon>Fungi</taxon>
        <taxon>Dikarya</taxon>
        <taxon>Ascomycota</taxon>
        <taxon>Pezizomycotina</taxon>
        <taxon>Eurotiomycetes</taxon>
        <taxon>Chaetothyriomycetidae</taxon>
        <taxon>Chaetothyriales</taxon>
        <taxon>Herpotrichiellaceae</taxon>
        <taxon>Exophiala</taxon>
    </lineage>
</organism>
<evidence type="ECO:0000256" key="1">
    <source>
        <dbReference type="SAM" id="MobiDB-lite"/>
    </source>
</evidence>
<feature type="domain" description="SnoaL-like" evidence="2">
    <location>
        <begin position="21"/>
        <end position="171"/>
    </location>
</feature>
<keyword evidence="4" id="KW-1185">Reference proteome</keyword>
<gene>
    <name evidence="3" type="ORF">EDD36DRAFT_61845</name>
</gene>
<name>A0AAN6I9U9_9EURO</name>
<dbReference type="InterPro" id="IPR032710">
    <property type="entry name" value="NTF2-like_dom_sf"/>
</dbReference>
<dbReference type="EMBL" id="MU404359">
    <property type="protein sequence ID" value="KAI1609997.1"/>
    <property type="molecule type" value="Genomic_DNA"/>
</dbReference>
<dbReference type="InterPro" id="IPR037401">
    <property type="entry name" value="SnoaL-like"/>
</dbReference>